<gene>
    <name evidence="1" type="ORF">B0H16DRAFT_1898915</name>
</gene>
<name>A0AAD7H8E0_9AGAR</name>
<dbReference type="CDD" id="cd00161">
    <property type="entry name" value="beta-trefoil_Ricin-like"/>
    <property type="match status" value="1"/>
</dbReference>
<dbReference type="SUPFAM" id="SSF50370">
    <property type="entry name" value="Ricin B-like lectins"/>
    <property type="match status" value="1"/>
</dbReference>
<organism evidence="1 2">
    <name type="scientific">Mycena metata</name>
    <dbReference type="NCBI Taxonomy" id="1033252"/>
    <lineage>
        <taxon>Eukaryota</taxon>
        <taxon>Fungi</taxon>
        <taxon>Dikarya</taxon>
        <taxon>Basidiomycota</taxon>
        <taxon>Agaricomycotina</taxon>
        <taxon>Agaricomycetes</taxon>
        <taxon>Agaricomycetidae</taxon>
        <taxon>Agaricales</taxon>
        <taxon>Marasmiineae</taxon>
        <taxon>Mycenaceae</taxon>
        <taxon>Mycena</taxon>
    </lineage>
</organism>
<accession>A0AAD7H8E0</accession>
<dbReference type="Proteomes" id="UP001215598">
    <property type="component" value="Unassembled WGS sequence"/>
</dbReference>
<proteinExistence type="predicted"/>
<dbReference type="AlphaFoldDB" id="A0AAD7H8E0"/>
<dbReference type="PROSITE" id="PS50231">
    <property type="entry name" value="RICIN_B_LECTIN"/>
    <property type="match status" value="1"/>
</dbReference>
<keyword evidence="2" id="KW-1185">Reference proteome</keyword>
<evidence type="ECO:0000313" key="2">
    <source>
        <dbReference type="Proteomes" id="UP001215598"/>
    </source>
</evidence>
<dbReference type="InterPro" id="IPR035992">
    <property type="entry name" value="Ricin_B-like_lectins"/>
</dbReference>
<dbReference type="EMBL" id="JARKIB010000316">
    <property type="protein sequence ID" value="KAJ7714974.1"/>
    <property type="molecule type" value="Genomic_DNA"/>
</dbReference>
<comment type="caution">
    <text evidence="1">The sequence shown here is derived from an EMBL/GenBank/DDBJ whole genome shotgun (WGS) entry which is preliminary data.</text>
</comment>
<evidence type="ECO:0008006" key="3">
    <source>
        <dbReference type="Google" id="ProtNLM"/>
    </source>
</evidence>
<evidence type="ECO:0000313" key="1">
    <source>
        <dbReference type="EMBL" id="KAJ7714974.1"/>
    </source>
</evidence>
<reference evidence="1" key="1">
    <citation type="submission" date="2023-03" db="EMBL/GenBank/DDBJ databases">
        <title>Massive genome expansion in bonnet fungi (Mycena s.s.) driven by repeated elements and novel gene families across ecological guilds.</title>
        <authorList>
            <consortium name="Lawrence Berkeley National Laboratory"/>
            <person name="Harder C.B."/>
            <person name="Miyauchi S."/>
            <person name="Viragh M."/>
            <person name="Kuo A."/>
            <person name="Thoen E."/>
            <person name="Andreopoulos B."/>
            <person name="Lu D."/>
            <person name="Skrede I."/>
            <person name="Drula E."/>
            <person name="Henrissat B."/>
            <person name="Morin E."/>
            <person name="Kohler A."/>
            <person name="Barry K."/>
            <person name="LaButti K."/>
            <person name="Morin E."/>
            <person name="Salamov A."/>
            <person name="Lipzen A."/>
            <person name="Mereny Z."/>
            <person name="Hegedus B."/>
            <person name="Baldrian P."/>
            <person name="Stursova M."/>
            <person name="Weitz H."/>
            <person name="Taylor A."/>
            <person name="Grigoriev I.V."/>
            <person name="Nagy L.G."/>
            <person name="Martin F."/>
            <person name="Kauserud H."/>
        </authorList>
    </citation>
    <scope>NUCLEOTIDE SEQUENCE</scope>
    <source>
        <strain evidence="1">CBHHK182m</strain>
    </source>
</reference>
<sequence>MLLDRIRLDEILGGARLSTPQIETNTPVSALTTQNSEIKMKAVSLVVVTAGLFAAVGASALARRASPDPDVVAAHVLIQPVLDTTLCITATGNSTSTSPIILSSCNPTGTITFSQIWDVTPLGGNVVQFQNAGNNQCFGEFSTVPPTNGVAITTEPCVDVNGNVRTGTEFDASQAITQDKLPLVVTALNSLVGSTVDTGFCLDGAGNSLVLNLCNGGVSQTWLMNTL</sequence>
<dbReference type="Gene3D" id="2.80.10.50">
    <property type="match status" value="1"/>
</dbReference>
<protein>
    <recommendedName>
        <fullName evidence="3">Ricin B lectin domain-containing protein</fullName>
    </recommendedName>
</protein>